<evidence type="ECO:0000313" key="2">
    <source>
        <dbReference type="EMBL" id="KAJ4466668.1"/>
    </source>
</evidence>
<comment type="caution">
    <text evidence="2">The sequence shown here is derived from an EMBL/GenBank/DDBJ whole genome shotgun (WGS) entry which is preliminary data.</text>
</comment>
<organism evidence="2 3">
    <name type="scientific">Lentinula lateritia</name>
    <dbReference type="NCBI Taxonomy" id="40482"/>
    <lineage>
        <taxon>Eukaryota</taxon>
        <taxon>Fungi</taxon>
        <taxon>Dikarya</taxon>
        <taxon>Basidiomycota</taxon>
        <taxon>Agaricomycotina</taxon>
        <taxon>Agaricomycetes</taxon>
        <taxon>Agaricomycetidae</taxon>
        <taxon>Agaricales</taxon>
        <taxon>Marasmiineae</taxon>
        <taxon>Omphalotaceae</taxon>
        <taxon>Lentinula</taxon>
    </lineage>
</organism>
<keyword evidence="1" id="KW-0732">Signal</keyword>
<feature type="signal peptide" evidence="1">
    <location>
        <begin position="1"/>
        <end position="28"/>
    </location>
</feature>
<dbReference type="Proteomes" id="UP001150238">
    <property type="component" value="Unassembled WGS sequence"/>
</dbReference>
<name>A0A9W8ZUN8_9AGAR</name>
<proteinExistence type="predicted"/>
<feature type="chain" id="PRO_5040806397" description="Secreted protein" evidence="1">
    <location>
        <begin position="29"/>
        <end position="80"/>
    </location>
</feature>
<evidence type="ECO:0008006" key="4">
    <source>
        <dbReference type="Google" id="ProtNLM"/>
    </source>
</evidence>
<evidence type="ECO:0000256" key="1">
    <source>
        <dbReference type="SAM" id="SignalP"/>
    </source>
</evidence>
<reference evidence="2" key="2">
    <citation type="journal article" date="2023" name="Proc. Natl. Acad. Sci. U.S.A.">
        <title>A global phylogenomic analysis of the shiitake genus Lentinula.</title>
        <authorList>
            <person name="Sierra-Patev S."/>
            <person name="Min B."/>
            <person name="Naranjo-Ortiz M."/>
            <person name="Looney B."/>
            <person name="Konkel Z."/>
            <person name="Slot J.C."/>
            <person name="Sakamoto Y."/>
            <person name="Steenwyk J.L."/>
            <person name="Rokas A."/>
            <person name="Carro J."/>
            <person name="Camarero S."/>
            <person name="Ferreira P."/>
            <person name="Molpeceres G."/>
            <person name="Ruiz-Duenas F.J."/>
            <person name="Serrano A."/>
            <person name="Henrissat B."/>
            <person name="Drula E."/>
            <person name="Hughes K.W."/>
            <person name="Mata J.L."/>
            <person name="Ishikawa N.K."/>
            <person name="Vargas-Isla R."/>
            <person name="Ushijima S."/>
            <person name="Smith C.A."/>
            <person name="Donoghue J."/>
            <person name="Ahrendt S."/>
            <person name="Andreopoulos W."/>
            <person name="He G."/>
            <person name="LaButti K."/>
            <person name="Lipzen A."/>
            <person name="Ng V."/>
            <person name="Riley R."/>
            <person name="Sandor L."/>
            <person name="Barry K."/>
            <person name="Martinez A.T."/>
            <person name="Xiao Y."/>
            <person name="Gibbons J.G."/>
            <person name="Terashima K."/>
            <person name="Grigoriev I.V."/>
            <person name="Hibbett D."/>
        </authorList>
    </citation>
    <scope>NUCLEOTIDE SEQUENCE</scope>
    <source>
        <strain evidence="2">Sp2 HRB7682 ss15</strain>
    </source>
</reference>
<dbReference type="EMBL" id="JANVFS010000044">
    <property type="protein sequence ID" value="KAJ4466668.1"/>
    <property type="molecule type" value="Genomic_DNA"/>
</dbReference>
<sequence>MFGMCLNTEWRMMMGMMRMMYYLPLLLSRLWSLTCRNSHSSIICDHDFFLFPFRTTTLPSHSIPHRVCGKTQMLIQPFLR</sequence>
<protein>
    <recommendedName>
        <fullName evidence="4">Secreted protein</fullName>
    </recommendedName>
</protein>
<evidence type="ECO:0000313" key="3">
    <source>
        <dbReference type="Proteomes" id="UP001150238"/>
    </source>
</evidence>
<accession>A0A9W8ZUN8</accession>
<dbReference type="AlphaFoldDB" id="A0A9W8ZUN8"/>
<reference evidence="2" key="1">
    <citation type="submission" date="2022-08" db="EMBL/GenBank/DDBJ databases">
        <authorList>
            <consortium name="DOE Joint Genome Institute"/>
            <person name="Min B."/>
            <person name="Riley R."/>
            <person name="Sierra-Patev S."/>
            <person name="Naranjo-Ortiz M."/>
            <person name="Looney B."/>
            <person name="Konkel Z."/>
            <person name="Slot J.C."/>
            <person name="Sakamoto Y."/>
            <person name="Steenwyk J.L."/>
            <person name="Rokas A."/>
            <person name="Carro J."/>
            <person name="Camarero S."/>
            <person name="Ferreira P."/>
            <person name="Molpeceres G."/>
            <person name="Ruiz-Duenas F.J."/>
            <person name="Serrano A."/>
            <person name="Henrissat B."/>
            <person name="Drula E."/>
            <person name="Hughes K.W."/>
            <person name="Mata J.L."/>
            <person name="Ishikawa N.K."/>
            <person name="Vargas-Isla R."/>
            <person name="Ushijima S."/>
            <person name="Smith C.A."/>
            <person name="Ahrendt S."/>
            <person name="Andreopoulos W."/>
            <person name="He G."/>
            <person name="Labutti K."/>
            <person name="Lipzen A."/>
            <person name="Ng V."/>
            <person name="Sandor L."/>
            <person name="Barry K."/>
            <person name="Martinez A.T."/>
            <person name="Xiao Y."/>
            <person name="Gibbons J.G."/>
            <person name="Terashima K."/>
            <person name="Hibbett D.S."/>
            <person name="Grigoriev I.V."/>
        </authorList>
    </citation>
    <scope>NUCLEOTIDE SEQUENCE</scope>
    <source>
        <strain evidence="2">Sp2 HRB7682 ss15</strain>
    </source>
</reference>
<gene>
    <name evidence="2" type="ORF">C8J55DRAFT_526986</name>
</gene>